<evidence type="ECO:0000256" key="8">
    <source>
        <dbReference type="ARBA" id="ARBA00023136"/>
    </source>
</evidence>
<dbReference type="RefSeq" id="WP_189575089.1">
    <property type="nucleotide sequence ID" value="NZ_BMXU01000002.1"/>
</dbReference>
<feature type="transmembrane region" description="Helical" evidence="9">
    <location>
        <begin position="441"/>
        <end position="463"/>
    </location>
</feature>
<keyword evidence="6 9" id="KW-1133">Transmembrane helix</keyword>
<feature type="transmembrane region" description="Helical" evidence="9">
    <location>
        <begin position="98"/>
        <end position="116"/>
    </location>
</feature>
<feature type="transmembrane region" description="Helical" evidence="9">
    <location>
        <begin position="275"/>
        <end position="294"/>
    </location>
</feature>
<feature type="transmembrane region" description="Helical" evidence="9">
    <location>
        <begin position="379"/>
        <end position="402"/>
    </location>
</feature>
<keyword evidence="7" id="KW-0406">Ion transport</keyword>
<keyword evidence="11" id="KW-1185">Reference proteome</keyword>
<evidence type="ECO:0000256" key="7">
    <source>
        <dbReference type="ARBA" id="ARBA00023065"/>
    </source>
</evidence>
<feature type="transmembrane region" description="Helical" evidence="9">
    <location>
        <begin position="183"/>
        <end position="202"/>
    </location>
</feature>
<evidence type="ECO:0000256" key="3">
    <source>
        <dbReference type="ARBA" id="ARBA00022448"/>
    </source>
</evidence>
<evidence type="ECO:0000256" key="2">
    <source>
        <dbReference type="ARBA" id="ARBA00009137"/>
    </source>
</evidence>
<comment type="similarity">
    <text evidence="2">Belongs to the TrkH potassium transport family.</text>
</comment>
<feature type="transmembrane region" description="Helical" evidence="9">
    <location>
        <begin position="323"/>
        <end position="346"/>
    </location>
</feature>
<dbReference type="InterPro" id="IPR003445">
    <property type="entry name" value="Cat_transpt"/>
</dbReference>
<dbReference type="Pfam" id="PF02386">
    <property type="entry name" value="TrkH"/>
    <property type="match status" value="1"/>
</dbReference>
<protein>
    <submittedName>
        <fullName evidence="10">TrkH family potassium uptake protein</fullName>
    </submittedName>
</protein>
<evidence type="ECO:0000256" key="5">
    <source>
        <dbReference type="ARBA" id="ARBA00022692"/>
    </source>
</evidence>
<dbReference type="PANTHER" id="PTHR32024:SF2">
    <property type="entry name" value="TRK SYSTEM POTASSIUM UPTAKE PROTEIN TRKG-RELATED"/>
    <property type="match status" value="1"/>
</dbReference>
<dbReference type="Proteomes" id="UP001595607">
    <property type="component" value="Unassembled WGS sequence"/>
</dbReference>
<keyword evidence="4" id="KW-1003">Cell membrane</keyword>
<organism evidence="10 11">
    <name type="scientific">Parvularcula lutaonensis</name>
    <dbReference type="NCBI Taxonomy" id="491923"/>
    <lineage>
        <taxon>Bacteria</taxon>
        <taxon>Pseudomonadati</taxon>
        <taxon>Pseudomonadota</taxon>
        <taxon>Alphaproteobacteria</taxon>
        <taxon>Parvularculales</taxon>
        <taxon>Parvularculaceae</taxon>
        <taxon>Parvularcula</taxon>
    </lineage>
</organism>
<feature type="transmembrane region" description="Helical" evidence="9">
    <location>
        <begin position="38"/>
        <end position="60"/>
    </location>
</feature>
<dbReference type="EMBL" id="JBHRVA010000003">
    <property type="protein sequence ID" value="MFC3302978.1"/>
    <property type="molecule type" value="Genomic_DNA"/>
</dbReference>
<feature type="transmembrane region" description="Helical" evidence="9">
    <location>
        <begin position="209"/>
        <end position="229"/>
    </location>
</feature>
<keyword evidence="8 9" id="KW-0472">Membrane</keyword>
<gene>
    <name evidence="10" type="ORF">ACFONP_09565</name>
</gene>
<keyword evidence="5 9" id="KW-0812">Transmembrane</keyword>
<evidence type="ECO:0000256" key="4">
    <source>
        <dbReference type="ARBA" id="ARBA00022475"/>
    </source>
</evidence>
<reference evidence="11" key="1">
    <citation type="journal article" date="2019" name="Int. J. Syst. Evol. Microbiol.">
        <title>The Global Catalogue of Microorganisms (GCM) 10K type strain sequencing project: providing services to taxonomists for standard genome sequencing and annotation.</title>
        <authorList>
            <consortium name="The Broad Institute Genomics Platform"/>
            <consortium name="The Broad Institute Genome Sequencing Center for Infectious Disease"/>
            <person name="Wu L."/>
            <person name="Ma J."/>
        </authorList>
    </citation>
    <scope>NUCLEOTIDE SEQUENCE [LARGE SCALE GENOMIC DNA]</scope>
    <source>
        <strain evidence="11">KCTC 22245</strain>
    </source>
</reference>
<sequence length="470" mass="49586">MSFAPVLRFLALALFAVAVAAIVPALLALGLGEAMEPFVASAFVSGFAGACFLVLSKGLPRLNAIRSGFRELVLALSLFWLAVPFAAAIPLIEQTFSLWSAWFEAVSALTTTGAWLSEPAARSTVSGMIYRASLEWLGGMASLATAAAVFVRPEFVGVVPPSPPFARGKHDSYLRAFSSAFRAFAPVYASLTAVSFFAFMIAGVPWAEAATLALSLIASGGFAPTPGGLAAYNNAALGVAMATLVVSAINFVVIARLALQGSDRLKSGPDPETRAFILLIIPVALLFWLSVGSYDWSDFPPQIVNAISLLSTNGSFIGETPQLVPLLVTAVIGGAAVSTAGGIKLLRWLITFQRAGQELWQLTHPGGVLKQGRPAIYEFGVWIHTIAFTIVLAVLVLTVAFFGYDLELAAATAVAVVTNAGPLIAAAPGSTSDFIQFTEPLRVILAFGMIAGRLELVLLLLLFDREFWET</sequence>
<feature type="transmembrane region" description="Helical" evidence="9">
    <location>
        <begin position="72"/>
        <end position="92"/>
    </location>
</feature>
<name>A0ABV7MD53_9PROT</name>
<evidence type="ECO:0000256" key="1">
    <source>
        <dbReference type="ARBA" id="ARBA00004651"/>
    </source>
</evidence>
<comment type="subcellular location">
    <subcellularLocation>
        <location evidence="1">Cell membrane</location>
        <topology evidence="1">Multi-pass membrane protein</topology>
    </subcellularLocation>
</comment>
<evidence type="ECO:0000313" key="11">
    <source>
        <dbReference type="Proteomes" id="UP001595607"/>
    </source>
</evidence>
<keyword evidence="3" id="KW-0813">Transport</keyword>
<dbReference type="PANTHER" id="PTHR32024">
    <property type="entry name" value="TRK SYSTEM POTASSIUM UPTAKE PROTEIN TRKG-RELATED"/>
    <property type="match status" value="1"/>
</dbReference>
<evidence type="ECO:0000256" key="6">
    <source>
        <dbReference type="ARBA" id="ARBA00022989"/>
    </source>
</evidence>
<accession>A0ABV7MD53</accession>
<proteinExistence type="inferred from homology"/>
<feature type="transmembrane region" description="Helical" evidence="9">
    <location>
        <begin position="128"/>
        <end position="151"/>
    </location>
</feature>
<evidence type="ECO:0000256" key="9">
    <source>
        <dbReference type="SAM" id="Phobius"/>
    </source>
</evidence>
<feature type="transmembrane region" description="Helical" evidence="9">
    <location>
        <begin position="235"/>
        <end position="254"/>
    </location>
</feature>
<evidence type="ECO:0000313" key="10">
    <source>
        <dbReference type="EMBL" id="MFC3302978.1"/>
    </source>
</evidence>
<comment type="caution">
    <text evidence="10">The sequence shown here is derived from an EMBL/GenBank/DDBJ whole genome shotgun (WGS) entry which is preliminary data.</text>
</comment>